<comment type="caution">
    <text evidence="1">The sequence shown here is derived from an EMBL/GenBank/DDBJ whole genome shotgun (WGS) entry which is preliminary data.</text>
</comment>
<sequence>MKRIAWRTLKIVSASLMGILLLLLLLPLLFPGAVSKKIKAWANNSITTELNFSRARLSFFNHFPSLTLTLHDFSLKGSAPFESDTLINAAEVSLGVDLSSIFSKTIRIDEIYLTKGHIHVLADADGRPNYNVFQAPATAKEPADSLGASLKIDRIQLEHCGIVYHDKSLGLLIRARDVNYLGKGDLQSAKFDLYSKIAISSLDLSYGEVPYIQSKKLHGDLITKINTQSLNFTFERNDLRINQLPVQLKGTFSFLRNGYQMDFNLSSGASTLEALFSALPADYISWMEHTDVKGAAEVTASLTGKYIARTNKMPDFTFNIKVRDGVIAHSGASSKLQHLRLDFQTKLPQMNTDKFYVGLDSLYFTLDKGYFSSSLNMTGLYRPDIHARMEADIDMQKWGEAMGWEQFDLKGHFTSHLKADGRYIQNSVNNGAGQESSIAISSIPAFDFNAALTDGYVKFDGVKESIHHIGFNVAANCPDNNYANIQVNVSRLNAEVLNNYIKGYLHLNNGQEPHVDASLKAIVHMADVEKFYPMDGIDLGGDLNINILSKGVYKPGAGQFPVTTASLHMHNGILQTKYYKHPIEKINVNAVLTDTAGSLQALKVDVKPVSFLFEGQEFTLKAALDNFENLRYNILASGTIDLGRIYKVLGKEGYDVQGMIKTDLSLQGTQADAMSGQYANLNNKGSLTVRGVTINAARFPLPFHIENGIFRFEEDKMWFDKFDLRYGQSNIHLNGHLYNLIAYATQKNQQLQGAFQMKSNYLLVDELKPSGSAEAAGVSEPPQVVSFPPNLSLSLTANADKVRFSGIDISRFHGQLLLNSGSLQLNKTGFSIIDAPVTMDAVYTPLSKQSAAFDYRINAKAFDIKRAYNEIRLFHDMATSAGSASGTVGLDYHVSGRLNEHMHPVYASLKGEGVLSLKKIKLKGFRMLNAVGNTTGRKDIKDPHLSEVDIRSSIANNIITIERTKLRIAGFRPRFEGQVSFDGRLNMKGRVGLPPFGILGIPFTVGGTQKNPVVKLRRGNAKDSLDREEAE</sequence>
<dbReference type="InterPro" id="IPR052894">
    <property type="entry name" value="AsmA-related"/>
</dbReference>
<dbReference type="Pfam" id="PF05359">
    <property type="entry name" value="DUF748"/>
    <property type="match status" value="1"/>
</dbReference>
<accession>A0ABS7GIQ9</accession>
<gene>
    <name evidence="1" type="ORF">K1Y79_22475</name>
</gene>
<protein>
    <submittedName>
        <fullName evidence="1">AsmA family protein</fullName>
    </submittedName>
</protein>
<name>A0ABS7GIQ9_9BACT</name>
<dbReference type="PANTHER" id="PTHR30441">
    <property type="entry name" value="DUF748 DOMAIN-CONTAINING PROTEIN"/>
    <property type="match status" value="1"/>
</dbReference>
<evidence type="ECO:0000313" key="2">
    <source>
        <dbReference type="Proteomes" id="UP000812961"/>
    </source>
</evidence>
<dbReference type="EMBL" id="JAICCF010000004">
    <property type="protein sequence ID" value="MBW8687120.1"/>
    <property type="molecule type" value="Genomic_DNA"/>
</dbReference>
<organism evidence="1 2">
    <name type="scientific">Chitinophaga rhizophila</name>
    <dbReference type="NCBI Taxonomy" id="2866212"/>
    <lineage>
        <taxon>Bacteria</taxon>
        <taxon>Pseudomonadati</taxon>
        <taxon>Bacteroidota</taxon>
        <taxon>Chitinophagia</taxon>
        <taxon>Chitinophagales</taxon>
        <taxon>Chitinophagaceae</taxon>
        <taxon>Chitinophaga</taxon>
    </lineage>
</organism>
<dbReference type="InterPro" id="IPR008023">
    <property type="entry name" value="DUF748"/>
</dbReference>
<dbReference type="Proteomes" id="UP000812961">
    <property type="component" value="Unassembled WGS sequence"/>
</dbReference>
<keyword evidence="2" id="KW-1185">Reference proteome</keyword>
<evidence type="ECO:0000313" key="1">
    <source>
        <dbReference type="EMBL" id="MBW8687120.1"/>
    </source>
</evidence>
<proteinExistence type="predicted"/>
<dbReference type="RefSeq" id="WP_220252446.1">
    <property type="nucleotide sequence ID" value="NZ_JAICCF010000004.1"/>
</dbReference>
<reference evidence="1 2" key="1">
    <citation type="submission" date="2021-08" db="EMBL/GenBank/DDBJ databases">
        <title>The genome sequence of Chitinophaga sp. B61.</title>
        <authorList>
            <person name="Zhang X."/>
        </authorList>
    </citation>
    <scope>NUCLEOTIDE SEQUENCE [LARGE SCALE GENOMIC DNA]</scope>
    <source>
        <strain evidence="1 2">B61</strain>
    </source>
</reference>
<dbReference type="PANTHER" id="PTHR30441:SF8">
    <property type="entry name" value="DUF748 DOMAIN-CONTAINING PROTEIN"/>
    <property type="match status" value="1"/>
</dbReference>